<organism evidence="2 3">
    <name type="scientific">Lentibacillus halodurans</name>
    <dbReference type="NCBI Taxonomy" id="237679"/>
    <lineage>
        <taxon>Bacteria</taxon>
        <taxon>Bacillati</taxon>
        <taxon>Bacillota</taxon>
        <taxon>Bacilli</taxon>
        <taxon>Bacillales</taxon>
        <taxon>Bacillaceae</taxon>
        <taxon>Lentibacillus</taxon>
    </lineage>
</organism>
<name>A0A1I1AEZ4_9BACI</name>
<evidence type="ECO:0000313" key="2">
    <source>
        <dbReference type="EMBL" id="SFB36571.1"/>
    </source>
</evidence>
<reference evidence="2 3" key="1">
    <citation type="submission" date="2016-10" db="EMBL/GenBank/DDBJ databases">
        <authorList>
            <person name="de Groot N.N."/>
        </authorList>
    </citation>
    <scope>NUCLEOTIDE SEQUENCE [LARGE SCALE GENOMIC DNA]</scope>
    <source>
        <strain evidence="2 3">CGMCC 1.3702</strain>
    </source>
</reference>
<feature type="transmembrane region" description="Helical" evidence="1">
    <location>
        <begin position="64"/>
        <end position="86"/>
    </location>
</feature>
<evidence type="ECO:0000256" key="1">
    <source>
        <dbReference type="SAM" id="Phobius"/>
    </source>
</evidence>
<protein>
    <submittedName>
        <fullName evidence="2">Uncharacterized protein</fullName>
    </submittedName>
</protein>
<dbReference type="OrthoDB" id="3543536at2"/>
<feature type="transmembrane region" description="Helical" evidence="1">
    <location>
        <begin position="21"/>
        <end position="44"/>
    </location>
</feature>
<keyword evidence="1" id="KW-0472">Membrane</keyword>
<dbReference type="RefSeq" id="WP_090241209.1">
    <property type="nucleotide sequence ID" value="NZ_FOJW01000019.1"/>
</dbReference>
<keyword evidence="1" id="KW-0812">Transmembrane</keyword>
<keyword evidence="3" id="KW-1185">Reference proteome</keyword>
<proteinExistence type="predicted"/>
<accession>A0A1I1AEZ4</accession>
<dbReference type="EMBL" id="FOJW01000019">
    <property type="protein sequence ID" value="SFB36571.1"/>
    <property type="molecule type" value="Genomic_DNA"/>
</dbReference>
<gene>
    <name evidence="2" type="ORF">SAMN04488072_11968</name>
</gene>
<dbReference type="STRING" id="237679.SAMN04488072_11968"/>
<evidence type="ECO:0000313" key="3">
    <source>
        <dbReference type="Proteomes" id="UP000198642"/>
    </source>
</evidence>
<dbReference type="AlphaFoldDB" id="A0A1I1AEZ4"/>
<keyword evidence="1" id="KW-1133">Transmembrane helix</keyword>
<sequence length="164" mass="17964">MSTAKDELNPTLATRKLQLAIALSSLVFTIGTTLHNFVIVNTALIETMMRMEGVADPAAEASGFTTGFRIVGCIYILGNALGMLSLFNRSHTLWWTVFTVNITQAAGFVMIPSSMWTAAAEAYGFWGILPSTVTDGGALILILFMIYFLIKYRSPWGQQRVTKS</sequence>
<feature type="transmembrane region" description="Helical" evidence="1">
    <location>
        <begin position="123"/>
        <end position="150"/>
    </location>
</feature>
<dbReference type="Proteomes" id="UP000198642">
    <property type="component" value="Unassembled WGS sequence"/>
</dbReference>
<feature type="transmembrane region" description="Helical" evidence="1">
    <location>
        <begin position="93"/>
        <end position="111"/>
    </location>
</feature>